<evidence type="ECO:0000313" key="1">
    <source>
        <dbReference type="EMBL" id="DAD27204.1"/>
    </source>
</evidence>
<keyword evidence="2" id="KW-1185">Reference proteome</keyword>
<dbReference type="AlphaFoldDB" id="A0A822XZX0"/>
<name>A0A822XZX0_NELNU</name>
<reference evidence="1 2" key="1">
    <citation type="journal article" date="2020" name="Mol. Biol. Evol.">
        <title>Distinct Expression and Methylation Patterns for Genes with Different Fates following a Single Whole-Genome Duplication in Flowering Plants.</title>
        <authorList>
            <person name="Shi T."/>
            <person name="Rahmani R.S."/>
            <person name="Gugger P.F."/>
            <person name="Wang M."/>
            <person name="Li H."/>
            <person name="Zhang Y."/>
            <person name="Li Z."/>
            <person name="Wang Q."/>
            <person name="Van de Peer Y."/>
            <person name="Marchal K."/>
            <person name="Chen J."/>
        </authorList>
    </citation>
    <scope>NUCLEOTIDE SEQUENCE [LARGE SCALE GENOMIC DNA]</scope>
    <source>
        <tissue evidence="1">Leaf</tissue>
    </source>
</reference>
<dbReference type="Proteomes" id="UP000607653">
    <property type="component" value="Unassembled WGS sequence"/>
</dbReference>
<evidence type="ECO:0000313" key="2">
    <source>
        <dbReference type="Proteomes" id="UP000607653"/>
    </source>
</evidence>
<organism evidence="1 2">
    <name type="scientific">Nelumbo nucifera</name>
    <name type="common">Sacred lotus</name>
    <dbReference type="NCBI Taxonomy" id="4432"/>
    <lineage>
        <taxon>Eukaryota</taxon>
        <taxon>Viridiplantae</taxon>
        <taxon>Streptophyta</taxon>
        <taxon>Embryophyta</taxon>
        <taxon>Tracheophyta</taxon>
        <taxon>Spermatophyta</taxon>
        <taxon>Magnoliopsida</taxon>
        <taxon>Proteales</taxon>
        <taxon>Nelumbonaceae</taxon>
        <taxon>Nelumbo</taxon>
    </lineage>
</organism>
<comment type="caution">
    <text evidence="1">The sequence shown here is derived from an EMBL/GenBank/DDBJ whole genome shotgun (WGS) entry which is preliminary data.</text>
</comment>
<dbReference type="EMBL" id="DUZY01000002">
    <property type="protein sequence ID" value="DAD27204.1"/>
    <property type="molecule type" value="Genomic_DNA"/>
</dbReference>
<proteinExistence type="predicted"/>
<sequence>MAGGRPTKSDHIGIVHVHMQRNTGLLDPAATATRILGFRGGFPGGKRLILLILLRSCSWIRDCFAGYATNAAAGIGLVVRHIERVTSGEVVRDQGSLHDRLGRWGRCGVVVRFFSRQV</sequence>
<accession>A0A822XZX0</accession>
<gene>
    <name evidence="1" type="ORF">HUJ06_028672</name>
</gene>
<protein>
    <submittedName>
        <fullName evidence="1">Uncharacterized protein</fullName>
    </submittedName>
</protein>